<evidence type="ECO:0000313" key="2">
    <source>
        <dbReference type="Proteomes" id="UP000823928"/>
    </source>
</evidence>
<feature type="non-terminal residue" evidence="1">
    <location>
        <position position="44"/>
    </location>
</feature>
<proteinExistence type="predicted"/>
<comment type="caution">
    <text evidence="1">The sequence shown here is derived from an EMBL/GenBank/DDBJ whole genome shotgun (WGS) entry which is preliminary data.</text>
</comment>
<dbReference type="GO" id="GO:0003677">
    <property type="term" value="F:DNA binding"/>
    <property type="evidence" value="ECO:0007669"/>
    <property type="project" value="InterPro"/>
</dbReference>
<dbReference type="Gene3D" id="1.10.260.40">
    <property type="entry name" value="lambda repressor-like DNA-binding domains"/>
    <property type="match status" value="1"/>
</dbReference>
<dbReference type="InterPro" id="IPR010982">
    <property type="entry name" value="Lambda_DNA-bd_dom_sf"/>
</dbReference>
<sequence length="44" mass="4941">MAKVEDCPGFETFGADVKAARKARRLARKALAEMVGIEWRYLAN</sequence>
<name>A0A9D1F0X9_9BACT</name>
<dbReference type="Proteomes" id="UP000823928">
    <property type="component" value="Unassembled WGS sequence"/>
</dbReference>
<accession>A0A9D1F0X9</accession>
<organism evidence="1 2">
    <name type="scientific">Candidatus Scatousia excrementigallinarum</name>
    <dbReference type="NCBI Taxonomy" id="2840935"/>
    <lineage>
        <taxon>Bacteria</taxon>
        <taxon>Candidatus Scatousia</taxon>
    </lineage>
</organism>
<evidence type="ECO:0000313" key="1">
    <source>
        <dbReference type="EMBL" id="HIS37528.1"/>
    </source>
</evidence>
<protein>
    <submittedName>
        <fullName evidence="1">XRE family transcriptional regulator</fullName>
    </submittedName>
</protein>
<reference evidence="1" key="2">
    <citation type="journal article" date="2021" name="PeerJ">
        <title>Extensive microbial diversity within the chicken gut microbiome revealed by metagenomics and culture.</title>
        <authorList>
            <person name="Gilroy R."/>
            <person name="Ravi A."/>
            <person name="Getino M."/>
            <person name="Pursley I."/>
            <person name="Horton D.L."/>
            <person name="Alikhan N.F."/>
            <person name="Baker D."/>
            <person name="Gharbi K."/>
            <person name="Hall N."/>
            <person name="Watson M."/>
            <person name="Adriaenssens E.M."/>
            <person name="Foster-Nyarko E."/>
            <person name="Jarju S."/>
            <person name="Secka A."/>
            <person name="Antonio M."/>
            <person name="Oren A."/>
            <person name="Chaudhuri R.R."/>
            <person name="La Ragione R."/>
            <person name="Hildebrand F."/>
            <person name="Pallen M.J."/>
        </authorList>
    </citation>
    <scope>NUCLEOTIDE SEQUENCE</scope>
    <source>
        <strain evidence="1">6276</strain>
    </source>
</reference>
<dbReference type="AlphaFoldDB" id="A0A9D1F0X9"/>
<gene>
    <name evidence="1" type="ORF">IAC10_13060</name>
</gene>
<reference evidence="1" key="1">
    <citation type="submission" date="2020-10" db="EMBL/GenBank/DDBJ databases">
        <authorList>
            <person name="Gilroy R."/>
        </authorList>
    </citation>
    <scope>NUCLEOTIDE SEQUENCE</scope>
    <source>
        <strain evidence="1">6276</strain>
    </source>
</reference>
<dbReference type="EMBL" id="DVIU01000268">
    <property type="protein sequence ID" value="HIS37528.1"/>
    <property type="molecule type" value="Genomic_DNA"/>
</dbReference>